<dbReference type="EMBL" id="HBFX01049112">
    <property type="protein sequence ID" value="CAD8978515.1"/>
    <property type="molecule type" value="Transcribed_RNA"/>
</dbReference>
<evidence type="ECO:0000259" key="1">
    <source>
        <dbReference type="PROSITE" id="PS50032"/>
    </source>
</evidence>
<dbReference type="Gene3D" id="3.30.310.80">
    <property type="entry name" value="Kinase associated domain 1, KA1"/>
    <property type="match status" value="1"/>
</dbReference>
<dbReference type="AlphaFoldDB" id="A0A6U5BK01"/>
<sequence length="108" mass="11933">MNSAAAAAASKKAKFDSAALCTITNKEPRGVLREVQKLFSDYKVLLRSASPTSLKGEKNRVRFEINVTPIAQVGKTDVKEDLYLVHSNRLAGDVVAFRDVCRRLLIKL</sequence>
<name>A0A6U5BK01_HEMAN</name>
<feature type="domain" description="KA1" evidence="1">
    <location>
        <begin position="54"/>
        <end position="108"/>
    </location>
</feature>
<organism evidence="2">
    <name type="scientific">Hemiselmis andersenii</name>
    <name type="common">Cryptophyte alga</name>
    <dbReference type="NCBI Taxonomy" id="464988"/>
    <lineage>
        <taxon>Eukaryota</taxon>
        <taxon>Cryptophyceae</taxon>
        <taxon>Cryptomonadales</taxon>
        <taxon>Hemiselmidaceae</taxon>
        <taxon>Hemiselmis</taxon>
    </lineage>
</organism>
<dbReference type="InterPro" id="IPR001772">
    <property type="entry name" value="KA1_dom"/>
</dbReference>
<reference evidence="2" key="1">
    <citation type="submission" date="2021-01" db="EMBL/GenBank/DDBJ databases">
        <authorList>
            <person name="Corre E."/>
            <person name="Pelletier E."/>
            <person name="Niang G."/>
            <person name="Scheremetjew M."/>
            <person name="Finn R."/>
            <person name="Kale V."/>
            <person name="Holt S."/>
            <person name="Cochrane G."/>
            <person name="Meng A."/>
            <person name="Brown T."/>
            <person name="Cohen L."/>
        </authorList>
    </citation>
    <scope>NUCLEOTIDE SEQUENCE</scope>
    <source>
        <strain evidence="2">CCMP644</strain>
    </source>
</reference>
<accession>A0A6U5BK01</accession>
<protein>
    <recommendedName>
        <fullName evidence="1">KA1 domain-containing protein</fullName>
    </recommendedName>
</protein>
<gene>
    <name evidence="2" type="ORF">HAND00432_LOCUS29523</name>
</gene>
<proteinExistence type="predicted"/>
<dbReference type="PROSITE" id="PS50032">
    <property type="entry name" value="KA1"/>
    <property type="match status" value="1"/>
</dbReference>
<evidence type="ECO:0000313" key="2">
    <source>
        <dbReference type="EMBL" id="CAD8978515.1"/>
    </source>
</evidence>